<dbReference type="SUPFAM" id="SSF53335">
    <property type="entry name" value="S-adenosyl-L-methionine-dependent methyltransferases"/>
    <property type="match status" value="1"/>
</dbReference>
<evidence type="ECO:0000256" key="23">
    <source>
        <dbReference type="SAM" id="MobiDB-lite"/>
    </source>
</evidence>
<dbReference type="OrthoDB" id="194443at2759"/>
<keyword evidence="6" id="KW-0597">Phosphoprotein</keyword>
<evidence type="ECO:0000256" key="15">
    <source>
        <dbReference type="ARBA" id="ARBA00048740"/>
    </source>
</evidence>
<evidence type="ECO:0000256" key="13">
    <source>
        <dbReference type="ARBA" id="ARBA00025783"/>
    </source>
</evidence>
<evidence type="ECO:0000256" key="4">
    <source>
        <dbReference type="ARBA" id="ARBA00018517"/>
    </source>
</evidence>
<comment type="catalytic activity">
    <reaction evidence="17">
        <text>a 5'-end (N(7)-methyl 5'-triphosphoguanosine)-ribonucleoside in snRNA + S-adenosyl-L-methionine = a 5'-end (N(2),N(7)-dimethyl 5'-triphosphoguanosine)-ribonucleoside in snRNA + S-adenosyl-L-homocysteine + H(+)</text>
        <dbReference type="Rhea" id="RHEA:78471"/>
        <dbReference type="Rhea" id="RHEA-COMP:19085"/>
        <dbReference type="Rhea" id="RHEA-COMP:19087"/>
        <dbReference type="ChEBI" id="CHEBI:15378"/>
        <dbReference type="ChEBI" id="CHEBI:57856"/>
        <dbReference type="ChEBI" id="CHEBI:59789"/>
        <dbReference type="ChEBI" id="CHEBI:156461"/>
        <dbReference type="ChEBI" id="CHEBI:172880"/>
    </reaction>
    <physiologicalReaction direction="left-to-right" evidence="17">
        <dbReference type="Rhea" id="RHEA:78472"/>
    </physiologicalReaction>
</comment>
<keyword evidence="12" id="KW-0539">Nucleus</keyword>
<evidence type="ECO:0000313" key="25">
    <source>
        <dbReference type="Proteomes" id="UP000193648"/>
    </source>
</evidence>
<evidence type="ECO:0000256" key="16">
    <source>
        <dbReference type="ARBA" id="ARBA00048763"/>
    </source>
</evidence>
<dbReference type="InterPro" id="IPR029063">
    <property type="entry name" value="SAM-dependent_MTases_sf"/>
</dbReference>
<accession>A0A1Y2GY59</accession>
<dbReference type="FunFam" id="3.40.50.150:FF:000066">
    <property type="entry name" value="Trimethylguanosine synthase 1"/>
    <property type="match status" value="1"/>
</dbReference>
<keyword evidence="25" id="KW-1185">Reference proteome</keyword>
<comment type="function">
    <text evidence="19">Catalyzes the 2 serial methylation steps for the conversion of the 7-monomethylguanosine (m(7)G) caps of snRNAs and snoRNAs to a 2,2,7-trimethylguanosine (m(2,2,7)G) cap structure. The enzyme is specific for guanine, and N7 methylation must precede N2 methylation. Hypermethylation of the m7G cap of U snRNAs leads to their concentration in nuclear foci, their colocalization with coilin and the formation of canonical Cajal bodies (CBs). Plays a role in transcriptional regulation.</text>
</comment>
<dbReference type="STRING" id="64571.A0A1Y2GY59"/>
<dbReference type="GO" id="GO:0015030">
    <property type="term" value="C:Cajal body"/>
    <property type="evidence" value="ECO:0007669"/>
    <property type="project" value="UniProtKB-SubCell"/>
</dbReference>
<evidence type="ECO:0000256" key="3">
    <source>
        <dbReference type="ARBA" id="ARBA00004604"/>
    </source>
</evidence>
<evidence type="ECO:0000313" key="24">
    <source>
        <dbReference type="EMBL" id="ORZ27216.1"/>
    </source>
</evidence>
<reference evidence="24 25" key="1">
    <citation type="submission" date="2016-07" db="EMBL/GenBank/DDBJ databases">
        <title>Pervasive Adenine N6-methylation of Active Genes in Fungi.</title>
        <authorList>
            <consortium name="DOE Joint Genome Institute"/>
            <person name="Mondo S.J."/>
            <person name="Dannebaum R.O."/>
            <person name="Kuo R.C."/>
            <person name="Labutti K."/>
            <person name="Haridas S."/>
            <person name="Kuo A."/>
            <person name="Salamov A."/>
            <person name="Ahrendt S.R."/>
            <person name="Lipzen A."/>
            <person name="Sullivan W."/>
            <person name="Andreopoulos W.B."/>
            <person name="Clum A."/>
            <person name="Lindquist E."/>
            <person name="Daum C."/>
            <person name="Ramamoorthy G.K."/>
            <person name="Gryganskyi A."/>
            <person name="Culley D."/>
            <person name="Magnuson J.K."/>
            <person name="James T.Y."/>
            <person name="O'Malley M.A."/>
            <person name="Stajich J.E."/>
            <person name="Spatafora J.W."/>
            <person name="Visel A."/>
            <person name="Grigoriev I.V."/>
        </authorList>
    </citation>
    <scope>NUCLEOTIDE SEQUENCE [LARGE SCALE GENOMIC DNA]</scope>
    <source>
        <strain evidence="24 25">NRRL 3116</strain>
    </source>
</reference>
<dbReference type="InParanoid" id="A0A1Y2GY59"/>
<evidence type="ECO:0000256" key="11">
    <source>
        <dbReference type="ARBA" id="ARBA00023163"/>
    </source>
</evidence>
<evidence type="ECO:0000256" key="10">
    <source>
        <dbReference type="ARBA" id="ARBA00023015"/>
    </source>
</evidence>
<evidence type="ECO:0000256" key="1">
    <source>
        <dbReference type="ARBA" id="ARBA00004408"/>
    </source>
</evidence>
<feature type="region of interest" description="Disordered" evidence="23">
    <location>
        <begin position="227"/>
        <end position="250"/>
    </location>
</feature>
<dbReference type="EMBL" id="MCFF01000004">
    <property type="protein sequence ID" value="ORZ27216.1"/>
    <property type="molecule type" value="Genomic_DNA"/>
</dbReference>
<evidence type="ECO:0000256" key="14">
    <source>
        <dbReference type="ARBA" id="ARBA00047418"/>
    </source>
</evidence>
<dbReference type="GO" id="GO:0005737">
    <property type="term" value="C:cytoplasm"/>
    <property type="evidence" value="ECO:0007669"/>
    <property type="project" value="UniProtKB-SubCell"/>
</dbReference>
<dbReference type="Proteomes" id="UP000193648">
    <property type="component" value="Unassembled WGS sequence"/>
</dbReference>
<dbReference type="PANTHER" id="PTHR14741">
    <property type="entry name" value="S-ADENOSYLMETHIONINE-DEPENDENT METHYLTRANSFERASE RELATED"/>
    <property type="match status" value="1"/>
</dbReference>
<organism evidence="24 25">
    <name type="scientific">Lobosporangium transversale</name>
    <dbReference type="NCBI Taxonomy" id="64571"/>
    <lineage>
        <taxon>Eukaryota</taxon>
        <taxon>Fungi</taxon>
        <taxon>Fungi incertae sedis</taxon>
        <taxon>Mucoromycota</taxon>
        <taxon>Mortierellomycotina</taxon>
        <taxon>Mortierellomycetes</taxon>
        <taxon>Mortierellales</taxon>
        <taxon>Mortierellaceae</taxon>
        <taxon>Lobosporangium</taxon>
    </lineage>
</organism>
<dbReference type="RefSeq" id="XP_021884943.1">
    <property type="nucleotide sequence ID" value="XM_022020549.1"/>
</dbReference>
<comment type="catalytic activity">
    <reaction evidence="15">
        <text>a 5'-end (N(7)-methyl 5'-triphosphoguanosine)-ribonucleoside in snoRNA + S-adenosyl-L-methionine = a 5'-end (N(2),N(7)-dimethyl 5'-triphosphoguanosine)-ribonucleoside in snoRNA + S-adenosyl-L-homocysteine + H(+)</text>
        <dbReference type="Rhea" id="RHEA:78475"/>
        <dbReference type="Rhea" id="RHEA-COMP:19086"/>
        <dbReference type="Rhea" id="RHEA-COMP:19088"/>
        <dbReference type="ChEBI" id="CHEBI:15378"/>
        <dbReference type="ChEBI" id="CHEBI:57856"/>
        <dbReference type="ChEBI" id="CHEBI:59789"/>
        <dbReference type="ChEBI" id="CHEBI:156461"/>
        <dbReference type="ChEBI" id="CHEBI:172880"/>
    </reaction>
    <physiologicalReaction direction="left-to-right" evidence="15">
        <dbReference type="Rhea" id="RHEA:78476"/>
    </physiologicalReaction>
</comment>
<dbReference type="Pfam" id="PF09445">
    <property type="entry name" value="Methyltransf_15"/>
    <property type="match status" value="1"/>
</dbReference>
<evidence type="ECO:0000256" key="18">
    <source>
        <dbReference type="ARBA" id="ARBA00049790"/>
    </source>
</evidence>
<comment type="similarity">
    <text evidence="13">Belongs to the methyltransferase superfamily. Trimethylguanosine synthase family.</text>
</comment>
<sequence length="276" mass="31655">MSRRVDYTDGKQLPKDMQKYWYQRYRYFRLFDQGIRMDKEGWYSVTPEKIAAHIAQRCACDVVIDAFCGVGGNAIQFAMTCHRVIAIDIDPVRLMCAKHNAKIYGVEDRIEFICGDYMTLIPRLKADVVFLSPPWGGPGYLTQDEFDIKRDIPMDGEFLFNETCKITKNIAYFLPRNSNPEQIGRLAGSGPENTCEIEKNVLNHVCKAWTAYFGDLVAVPERVNGKEEEAGGAQVEGEEDQYFDGGEKERQDQCFEGREEGYEYGYENGGYYLEHD</sequence>
<evidence type="ECO:0000256" key="8">
    <source>
        <dbReference type="ARBA" id="ARBA00022679"/>
    </source>
</evidence>
<keyword evidence="10" id="KW-0805">Transcription regulation</keyword>
<comment type="caution">
    <text evidence="24">The sequence shown here is derived from an EMBL/GenBank/DDBJ whole genome shotgun (WGS) entry which is preliminary data.</text>
</comment>
<dbReference type="FunCoup" id="A0A1Y2GY59">
    <property type="interactions" value="262"/>
</dbReference>
<dbReference type="GO" id="GO:0071164">
    <property type="term" value="F:RNA cap trimethylguanosine synthase activity"/>
    <property type="evidence" value="ECO:0007669"/>
    <property type="project" value="TreeGrafter"/>
</dbReference>
<evidence type="ECO:0000256" key="5">
    <source>
        <dbReference type="ARBA" id="ARBA00022490"/>
    </source>
</evidence>
<comment type="subcellular location">
    <subcellularLocation>
        <location evidence="2">Cytoplasm</location>
    </subcellularLocation>
    <subcellularLocation>
        <location evidence="1">Nucleus</location>
        <location evidence="1">Cajal body</location>
    </subcellularLocation>
    <subcellularLocation>
        <location evidence="3">Nucleus</location>
        <location evidence="3">Nucleolus</location>
    </subcellularLocation>
</comment>
<evidence type="ECO:0000256" key="22">
    <source>
        <dbReference type="ARBA" id="ARBA00081504"/>
    </source>
</evidence>
<proteinExistence type="inferred from homology"/>
<dbReference type="InterPro" id="IPR019012">
    <property type="entry name" value="RNA_cap_Gua-N2-MeTrfase"/>
</dbReference>
<dbReference type="Gene3D" id="3.40.50.150">
    <property type="entry name" value="Vaccinia Virus protein VP39"/>
    <property type="match status" value="1"/>
</dbReference>
<dbReference type="GeneID" id="33562393"/>
<evidence type="ECO:0000256" key="19">
    <source>
        <dbReference type="ARBA" id="ARBA00057179"/>
    </source>
</evidence>
<evidence type="ECO:0000256" key="12">
    <source>
        <dbReference type="ARBA" id="ARBA00023242"/>
    </source>
</evidence>
<dbReference type="AlphaFoldDB" id="A0A1Y2GY59"/>
<dbReference type="GO" id="GO:0005730">
    <property type="term" value="C:nucleolus"/>
    <property type="evidence" value="ECO:0007669"/>
    <property type="project" value="UniProtKB-SubCell"/>
</dbReference>
<evidence type="ECO:0000256" key="6">
    <source>
        <dbReference type="ARBA" id="ARBA00022553"/>
    </source>
</evidence>
<evidence type="ECO:0000256" key="20">
    <source>
        <dbReference type="ARBA" id="ARBA00064494"/>
    </source>
</evidence>
<comment type="catalytic activity">
    <reaction evidence="16">
        <text>a 5'-end (N(2),N(7)-dimethyl 5'-triphosphoguanosine)-ribonucleoside in snRNA + S-adenosyl-L-methionine = a 5'-end (N(2),N(2),N(7)-trimethyl 5'-triphosphoguanosine)-ribonucleoside in snRNA + S-adenosyl-L-homocysteine + H(+)</text>
        <dbReference type="Rhea" id="RHEA:78479"/>
        <dbReference type="Rhea" id="RHEA-COMP:19087"/>
        <dbReference type="Rhea" id="RHEA-COMP:19089"/>
        <dbReference type="ChEBI" id="CHEBI:15378"/>
        <dbReference type="ChEBI" id="CHEBI:57856"/>
        <dbReference type="ChEBI" id="CHEBI:59789"/>
        <dbReference type="ChEBI" id="CHEBI:167623"/>
        <dbReference type="ChEBI" id="CHEBI:172880"/>
    </reaction>
    <physiologicalReaction direction="left-to-right" evidence="16">
        <dbReference type="Rhea" id="RHEA:78480"/>
    </physiologicalReaction>
</comment>
<gene>
    <name evidence="24" type="ORF">BCR41DRAFT_300038</name>
</gene>
<keyword evidence="11" id="KW-0804">Transcription</keyword>
<evidence type="ECO:0000256" key="7">
    <source>
        <dbReference type="ARBA" id="ARBA00022603"/>
    </source>
</evidence>
<dbReference type="PANTHER" id="PTHR14741:SF32">
    <property type="entry name" value="TRIMETHYLGUANOSINE SYNTHASE"/>
    <property type="match status" value="1"/>
</dbReference>
<dbReference type="CDD" id="cd02440">
    <property type="entry name" value="AdoMet_MTases"/>
    <property type="match status" value="1"/>
</dbReference>
<keyword evidence="8 24" id="KW-0808">Transferase</keyword>
<evidence type="ECO:0000256" key="17">
    <source>
        <dbReference type="ARBA" id="ARBA00049075"/>
    </source>
</evidence>
<keyword evidence="7 24" id="KW-0489">Methyltransferase</keyword>
<comment type="catalytic activity">
    <reaction evidence="14">
        <text>a 5'-end (N(2),N(7)-dimethyl 5'-triphosphoguanosine)-ribonucleoside in snoRNA + S-adenosyl-L-methionine = a 5'-end (N(2),N(2),N(7)-trimethyl 5'-triphosphoguanosine)-ribonucleoside in snoRNA + S-adenosyl-L-homocysteine + H(+)</text>
        <dbReference type="Rhea" id="RHEA:78507"/>
        <dbReference type="Rhea" id="RHEA-COMP:19088"/>
        <dbReference type="Rhea" id="RHEA-COMP:19090"/>
        <dbReference type="ChEBI" id="CHEBI:15378"/>
        <dbReference type="ChEBI" id="CHEBI:57856"/>
        <dbReference type="ChEBI" id="CHEBI:59789"/>
        <dbReference type="ChEBI" id="CHEBI:167623"/>
        <dbReference type="ChEBI" id="CHEBI:172880"/>
    </reaction>
    <physiologicalReaction direction="left-to-right" evidence="14">
        <dbReference type="Rhea" id="RHEA:78508"/>
    </physiologicalReaction>
</comment>
<name>A0A1Y2GY59_9FUNG</name>
<evidence type="ECO:0000256" key="9">
    <source>
        <dbReference type="ARBA" id="ARBA00022691"/>
    </source>
</evidence>
<evidence type="ECO:0000256" key="2">
    <source>
        <dbReference type="ARBA" id="ARBA00004496"/>
    </source>
</evidence>
<comment type="subunit">
    <text evidence="20">May form homooligomers. Interacts with CREBBP/CBP, EED/WAIT1, EP300/P300, NCOA6/PRIP, PPARBP/PBP and SMN.</text>
</comment>
<protein>
    <recommendedName>
        <fullName evidence="4">Trimethylguanosine synthase</fullName>
    </recommendedName>
    <alternativeName>
        <fullName evidence="18">Cap-specific guanine-N(2) methyltransferase</fullName>
    </alternativeName>
    <alternativeName>
        <fullName evidence="21">Nuclear receptor coactivator 6-interacting protein</fullName>
    </alternativeName>
    <alternativeName>
        <fullName evidence="22">PRIP-interacting protein with methyltransferase motif</fullName>
    </alternativeName>
</protein>
<keyword evidence="9" id="KW-0949">S-adenosyl-L-methionine</keyword>
<keyword evidence="5" id="KW-0963">Cytoplasm</keyword>
<evidence type="ECO:0000256" key="21">
    <source>
        <dbReference type="ARBA" id="ARBA00079339"/>
    </source>
</evidence>